<accession>A0A5J4VLZ2</accession>
<dbReference type="Proteomes" id="UP000324800">
    <property type="component" value="Unassembled WGS sequence"/>
</dbReference>
<organism evidence="1 2">
    <name type="scientific">Streblomastix strix</name>
    <dbReference type="NCBI Taxonomy" id="222440"/>
    <lineage>
        <taxon>Eukaryota</taxon>
        <taxon>Metamonada</taxon>
        <taxon>Preaxostyla</taxon>
        <taxon>Oxymonadida</taxon>
        <taxon>Streblomastigidae</taxon>
        <taxon>Streblomastix</taxon>
    </lineage>
</organism>
<gene>
    <name evidence="1" type="ORF">EZS28_021191</name>
</gene>
<evidence type="ECO:0000313" key="2">
    <source>
        <dbReference type="Proteomes" id="UP000324800"/>
    </source>
</evidence>
<evidence type="ECO:0008006" key="3">
    <source>
        <dbReference type="Google" id="ProtNLM"/>
    </source>
</evidence>
<protein>
    <recommendedName>
        <fullName evidence="3">B30.2/SPRY domain-containing protein</fullName>
    </recommendedName>
</protein>
<dbReference type="OrthoDB" id="2306477at2759"/>
<evidence type="ECO:0000313" key="1">
    <source>
        <dbReference type="EMBL" id="KAA6383283.1"/>
    </source>
</evidence>
<reference evidence="1 2" key="1">
    <citation type="submission" date="2019-03" db="EMBL/GenBank/DDBJ databases">
        <title>Single cell metagenomics reveals metabolic interactions within the superorganism composed of flagellate Streblomastix strix and complex community of Bacteroidetes bacteria on its surface.</title>
        <authorList>
            <person name="Treitli S.C."/>
            <person name="Kolisko M."/>
            <person name="Husnik F."/>
            <person name="Keeling P."/>
            <person name="Hampl V."/>
        </authorList>
    </citation>
    <scope>NUCLEOTIDE SEQUENCE [LARGE SCALE GENOMIC DNA]</scope>
    <source>
        <strain evidence="1">ST1C</strain>
    </source>
</reference>
<dbReference type="AlphaFoldDB" id="A0A5J4VLZ2"/>
<name>A0A5J4VLZ2_9EUKA</name>
<dbReference type="EMBL" id="SNRW01006332">
    <property type="protein sequence ID" value="KAA6383283.1"/>
    <property type="molecule type" value="Genomic_DNA"/>
</dbReference>
<comment type="caution">
    <text evidence="1">The sequence shown here is derived from an EMBL/GenBank/DDBJ whole genome shotgun (WGS) entry which is preliminary data.</text>
</comment>
<sequence length="193" mass="22168">MFAEPITPQIVIQNGCKYSQDGNTINVTEIDDDKCTIFYDPIISSGIARFEGIFDVFSTSSQIGIYDSSVDFSEGVEDPFNDKYTGKNIQYDVYKGWLWHMQLPGIHGNANFSHGESVALEVNLDSCPRTIHFFVNGIYFLFPDQMFTLTRFERLSHPTSEKLVFEKAVIWGKDITAEEYEKLPPRKINYNEY</sequence>
<proteinExistence type="predicted"/>